<dbReference type="AlphaFoldDB" id="A0A3N6PNN0"/>
<evidence type="ECO:0000313" key="2">
    <source>
        <dbReference type="EMBL" id="RQH03290.1"/>
    </source>
</evidence>
<dbReference type="Proteomes" id="UP000281431">
    <property type="component" value="Unassembled WGS sequence"/>
</dbReference>
<sequence>MDDARGRPIGRVLVAVVLAVAVLVPVVMWRLTVEPDRLTVGTGVVAVLLVIGSIALPALLFSRWQSADP</sequence>
<keyword evidence="1" id="KW-0472">Membrane</keyword>
<keyword evidence="1" id="KW-1133">Transmembrane helix</keyword>
<dbReference type="EMBL" id="REFZ01000001">
    <property type="protein sequence ID" value="RQH03290.1"/>
    <property type="molecule type" value="Genomic_DNA"/>
</dbReference>
<evidence type="ECO:0000256" key="1">
    <source>
        <dbReference type="SAM" id="Phobius"/>
    </source>
</evidence>
<keyword evidence="1" id="KW-0812">Transmembrane</keyword>
<evidence type="ECO:0000313" key="3">
    <source>
        <dbReference type="Proteomes" id="UP000281431"/>
    </source>
</evidence>
<reference evidence="2 3" key="1">
    <citation type="submission" date="2018-10" db="EMBL/GenBank/DDBJ databases">
        <title>Natrarchaeobius chitinivorans gen. nov., sp. nov., and Natrarchaeobius haloalkaliphilus sp. nov., alkaliphilic, chitin-utilizing haloarchaea from hypersaline alkaline lakes.</title>
        <authorList>
            <person name="Sorokin D.Y."/>
            <person name="Elcheninov A.G."/>
            <person name="Kostrikina N.A."/>
            <person name="Bale N.J."/>
            <person name="Sinninghe Damste J.S."/>
            <person name="Khijniak T.V."/>
            <person name="Kublanov I.V."/>
            <person name="Toshchakov S.V."/>
        </authorList>
    </citation>
    <scope>NUCLEOTIDE SEQUENCE [LARGE SCALE GENOMIC DNA]</scope>
    <source>
        <strain evidence="2 3">AArcht7</strain>
    </source>
</reference>
<protein>
    <submittedName>
        <fullName evidence="2">Uncharacterized protein</fullName>
    </submittedName>
</protein>
<accession>A0A3N6PNN0</accession>
<keyword evidence="3" id="KW-1185">Reference proteome</keyword>
<feature type="transmembrane region" description="Helical" evidence="1">
    <location>
        <begin position="12"/>
        <end position="32"/>
    </location>
</feature>
<proteinExistence type="predicted"/>
<gene>
    <name evidence="2" type="ORF">EA472_01530</name>
</gene>
<organism evidence="2 3">
    <name type="scientific">Natrarchaeobius chitinivorans</name>
    <dbReference type="NCBI Taxonomy" id="1679083"/>
    <lineage>
        <taxon>Archaea</taxon>
        <taxon>Methanobacteriati</taxon>
        <taxon>Methanobacteriota</taxon>
        <taxon>Stenosarchaea group</taxon>
        <taxon>Halobacteria</taxon>
        <taxon>Halobacteriales</taxon>
        <taxon>Natrialbaceae</taxon>
        <taxon>Natrarchaeobius</taxon>
    </lineage>
</organism>
<feature type="transmembrane region" description="Helical" evidence="1">
    <location>
        <begin position="38"/>
        <end position="61"/>
    </location>
</feature>
<name>A0A3N6PNN0_NATCH</name>
<comment type="caution">
    <text evidence="2">The sequence shown here is derived from an EMBL/GenBank/DDBJ whole genome shotgun (WGS) entry which is preliminary data.</text>
</comment>